<dbReference type="OrthoDB" id="3269001at2759"/>
<organism evidence="1 2">
    <name type="scientific">Puccinia sorghi</name>
    <dbReference type="NCBI Taxonomy" id="27349"/>
    <lineage>
        <taxon>Eukaryota</taxon>
        <taxon>Fungi</taxon>
        <taxon>Dikarya</taxon>
        <taxon>Basidiomycota</taxon>
        <taxon>Pucciniomycotina</taxon>
        <taxon>Pucciniomycetes</taxon>
        <taxon>Pucciniales</taxon>
        <taxon>Pucciniaceae</taxon>
        <taxon>Puccinia</taxon>
    </lineage>
</organism>
<dbReference type="VEuPathDB" id="FungiDB:VP01_15278g1"/>
<keyword evidence="2" id="KW-1185">Reference proteome</keyword>
<feature type="non-terminal residue" evidence="1">
    <location>
        <position position="114"/>
    </location>
</feature>
<proteinExistence type="predicted"/>
<dbReference type="Proteomes" id="UP000037035">
    <property type="component" value="Unassembled WGS sequence"/>
</dbReference>
<reference evidence="1 2" key="1">
    <citation type="submission" date="2015-08" db="EMBL/GenBank/DDBJ databases">
        <title>Next Generation Sequencing and Analysis of the Genome of Puccinia sorghi L Schw, the Causal Agent of Maize Common Rust.</title>
        <authorList>
            <person name="Rochi L."/>
            <person name="Burguener G."/>
            <person name="Darino M."/>
            <person name="Turjanski A."/>
            <person name="Kreff E."/>
            <person name="Dieguez M.J."/>
            <person name="Sacco F."/>
        </authorList>
    </citation>
    <scope>NUCLEOTIDE SEQUENCE [LARGE SCALE GENOMIC DNA]</scope>
    <source>
        <strain evidence="1 2">RO10H11247</strain>
    </source>
</reference>
<sequence>NSDPCHNELFVSKKIYKGHKDVGDLANYSKPPKISAKIVATPQCVFLSQCIVMWLTWLLSRPDVEKSIADWIQTNDKLKDRGYISDIKHDLLQLSVLLFVDWFNPRGNKISGKV</sequence>
<accession>A0A0L6VIP5</accession>
<dbReference type="AlphaFoldDB" id="A0A0L6VIP5"/>
<evidence type="ECO:0000313" key="2">
    <source>
        <dbReference type="Proteomes" id="UP000037035"/>
    </source>
</evidence>
<evidence type="ECO:0000313" key="1">
    <source>
        <dbReference type="EMBL" id="KNZ60628.1"/>
    </source>
</evidence>
<name>A0A0L6VIP5_9BASI</name>
<dbReference type="EMBL" id="LAVV01005862">
    <property type="protein sequence ID" value="KNZ60628.1"/>
    <property type="molecule type" value="Genomic_DNA"/>
</dbReference>
<feature type="non-terminal residue" evidence="1">
    <location>
        <position position="1"/>
    </location>
</feature>
<comment type="caution">
    <text evidence="1">The sequence shown here is derived from an EMBL/GenBank/DDBJ whole genome shotgun (WGS) entry which is preliminary data.</text>
</comment>
<protein>
    <submittedName>
        <fullName evidence="1">Uncharacterized protein</fullName>
    </submittedName>
</protein>
<gene>
    <name evidence="1" type="ORF">VP01_15278g1</name>
</gene>